<evidence type="ECO:0000256" key="1">
    <source>
        <dbReference type="ARBA" id="ARBA00023002"/>
    </source>
</evidence>
<dbReference type="InterPro" id="IPR006140">
    <property type="entry name" value="D-isomer_DH_NAD-bd"/>
</dbReference>
<dbReference type="RefSeq" id="WP_081152210.1">
    <property type="nucleotide sequence ID" value="NZ_CP020465.1"/>
</dbReference>
<dbReference type="SUPFAM" id="SSF51735">
    <property type="entry name" value="NAD(P)-binding Rossmann-fold domains"/>
    <property type="match status" value="1"/>
</dbReference>
<name>A0A222GAE1_9GAMM</name>
<keyword evidence="2" id="KW-0520">NAD</keyword>
<evidence type="ECO:0000259" key="3">
    <source>
        <dbReference type="Pfam" id="PF02826"/>
    </source>
</evidence>
<gene>
    <name evidence="4" type="ORF">B5D82_13425</name>
</gene>
<evidence type="ECO:0000313" key="4">
    <source>
        <dbReference type="EMBL" id="ASP48682.1"/>
    </source>
</evidence>
<proteinExistence type="predicted"/>
<dbReference type="InterPro" id="IPR036291">
    <property type="entry name" value="NAD(P)-bd_dom_sf"/>
</dbReference>
<feature type="domain" description="D-isomer specific 2-hydroxyacid dehydrogenase NAD-binding" evidence="3">
    <location>
        <begin position="106"/>
        <end position="276"/>
    </location>
</feature>
<dbReference type="PANTHER" id="PTHR43333">
    <property type="entry name" value="2-HACID_DH_C DOMAIN-CONTAINING PROTEIN"/>
    <property type="match status" value="1"/>
</dbReference>
<dbReference type="GO" id="GO:0051287">
    <property type="term" value="F:NAD binding"/>
    <property type="evidence" value="ECO:0007669"/>
    <property type="project" value="InterPro"/>
</dbReference>
<keyword evidence="5" id="KW-1185">Reference proteome</keyword>
<dbReference type="SUPFAM" id="SSF52283">
    <property type="entry name" value="Formate/glycerate dehydrogenase catalytic domain-like"/>
    <property type="match status" value="1"/>
</dbReference>
<evidence type="ECO:0000256" key="2">
    <source>
        <dbReference type="ARBA" id="ARBA00023027"/>
    </source>
</evidence>
<dbReference type="PANTHER" id="PTHR43333:SF1">
    <property type="entry name" value="D-ISOMER SPECIFIC 2-HYDROXYACID DEHYDROGENASE NAD-BINDING DOMAIN-CONTAINING PROTEIN"/>
    <property type="match status" value="1"/>
</dbReference>
<dbReference type="Proteomes" id="UP000202259">
    <property type="component" value="Chromosome"/>
</dbReference>
<protein>
    <submittedName>
        <fullName evidence="4">Glyoxylate/hydroxypyruvate reductase A</fullName>
    </submittedName>
</protein>
<dbReference type="KEGG" id="cber:B5D82_13425"/>
<accession>A0A222GAE1</accession>
<dbReference type="GO" id="GO:0016491">
    <property type="term" value="F:oxidoreductase activity"/>
    <property type="evidence" value="ECO:0007669"/>
    <property type="project" value="UniProtKB-KW"/>
</dbReference>
<dbReference type="Pfam" id="PF02826">
    <property type="entry name" value="2-Hacid_dh_C"/>
    <property type="match status" value="1"/>
</dbReference>
<reference evidence="4 5" key="1">
    <citation type="submission" date="2017-08" db="EMBL/GenBank/DDBJ databases">
        <title>Complete genome of Colwellia sp. NB097-1, a psychrophile bacterium ioslated from Bering Sea.</title>
        <authorList>
            <person name="Chen X."/>
        </authorList>
    </citation>
    <scope>NUCLEOTIDE SEQUENCE [LARGE SCALE GENOMIC DNA]</scope>
    <source>
        <strain evidence="4 5">NB097-1</strain>
    </source>
</reference>
<keyword evidence="4" id="KW-0670">Pyruvate</keyword>
<dbReference type="EMBL" id="CP020465">
    <property type="protein sequence ID" value="ASP48682.1"/>
    <property type="molecule type" value="Genomic_DNA"/>
</dbReference>
<dbReference type="AlphaFoldDB" id="A0A222GAE1"/>
<dbReference type="OrthoDB" id="9787219at2"/>
<dbReference type="Gene3D" id="3.40.50.720">
    <property type="entry name" value="NAD(P)-binding Rossmann-like Domain"/>
    <property type="match status" value="2"/>
</dbReference>
<dbReference type="CDD" id="cd12164">
    <property type="entry name" value="GDH_like_2"/>
    <property type="match status" value="1"/>
</dbReference>
<organism evidence="4 5">
    <name type="scientific">Cognaticolwellia beringensis</name>
    <dbReference type="NCBI Taxonomy" id="1967665"/>
    <lineage>
        <taxon>Bacteria</taxon>
        <taxon>Pseudomonadati</taxon>
        <taxon>Pseudomonadota</taxon>
        <taxon>Gammaproteobacteria</taxon>
        <taxon>Alteromonadales</taxon>
        <taxon>Colwelliaceae</taxon>
        <taxon>Cognaticolwellia</taxon>
    </lineage>
</organism>
<evidence type="ECO:0000313" key="5">
    <source>
        <dbReference type="Proteomes" id="UP000202259"/>
    </source>
</evidence>
<sequence length="311" mass="34456">MIPFINQLPKHEEIIWLAVLNQRLPDENIVSYSEVKLADKKSVKLAIVANPDTDLLAEFEHLTWVHSVWAGVEHLMKSLADSPIEVVRLIDPTLSNAMSEAVLAWSLYLHRDMPRYAMQQQNQHWLQHQLVPASERRIGILGLGELGQVSAAQLQKNGFNVMGWSRTAKKIANISCFSGEQGLAEMLAQSDILVCLLPLTQATRGMLNKNLLTQLPQSSAIINFARGGIINTDDLLAALNSNYLSHAVLDVFEHEPLTADSELWQHPDITILPHISAPTNINSACDIVAKNILNFRATGLIPKAVSKVNGY</sequence>
<keyword evidence="1" id="KW-0560">Oxidoreductase</keyword>